<comment type="function">
    <text evidence="9">Part of the tripartite ATP-independent periplasmic (TRAP) transport system.</text>
</comment>
<dbReference type="GO" id="GO:0005886">
    <property type="term" value="C:plasma membrane"/>
    <property type="evidence" value="ECO:0007669"/>
    <property type="project" value="UniProtKB-SubCell"/>
</dbReference>
<feature type="transmembrane region" description="Helical" evidence="9">
    <location>
        <begin position="92"/>
        <end position="114"/>
    </location>
</feature>
<gene>
    <name evidence="11" type="ORF">V3328_21120</name>
</gene>
<dbReference type="InterPro" id="IPR007387">
    <property type="entry name" value="TRAP_DctQ"/>
</dbReference>
<evidence type="ECO:0000256" key="9">
    <source>
        <dbReference type="RuleBase" id="RU369079"/>
    </source>
</evidence>
<dbReference type="PANTHER" id="PTHR35011:SF11">
    <property type="entry name" value="TRAP TRANSPORTER SMALL PERMEASE PROTEIN"/>
    <property type="match status" value="1"/>
</dbReference>
<sequence>MSVVKYVDLVSKGVSKVSAAVAVILTAGFLLSLLAQVFFRYALNDPLSWSEEIAMFLFVWAVLLLSSVGVREGFHIRLSFFIDSLPSDRWRSAMEGMIELTIAGFGIFVVEAGLRLVDLTWDNTSAATGYPVQYLYSVAPVCGALIVLHAVARLLNRLAGRETT</sequence>
<dbReference type="PANTHER" id="PTHR35011">
    <property type="entry name" value="2,3-DIKETO-L-GULONATE TRAP TRANSPORTER SMALL PERMEASE PROTEIN YIAM"/>
    <property type="match status" value="1"/>
</dbReference>
<keyword evidence="4 9" id="KW-0997">Cell inner membrane</keyword>
<name>A0AAW9RYK3_9HYPH</name>
<evidence type="ECO:0000256" key="5">
    <source>
        <dbReference type="ARBA" id="ARBA00022692"/>
    </source>
</evidence>
<dbReference type="Pfam" id="PF04290">
    <property type="entry name" value="DctQ"/>
    <property type="match status" value="1"/>
</dbReference>
<dbReference type="Proteomes" id="UP001378188">
    <property type="component" value="Unassembled WGS sequence"/>
</dbReference>
<comment type="similarity">
    <text evidence="8 9">Belongs to the TRAP transporter small permease family.</text>
</comment>
<organism evidence="11 12">
    <name type="scientific">Microbaculum marinum</name>
    <dbReference type="NCBI Taxonomy" id="1764581"/>
    <lineage>
        <taxon>Bacteria</taxon>
        <taxon>Pseudomonadati</taxon>
        <taxon>Pseudomonadota</taxon>
        <taxon>Alphaproteobacteria</taxon>
        <taxon>Hyphomicrobiales</taxon>
        <taxon>Tepidamorphaceae</taxon>
        <taxon>Microbaculum</taxon>
    </lineage>
</organism>
<feature type="transmembrane region" description="Helical" evidence="9">
    <location>
        <begin position="53"/>
        <end position="71"/>
    </location>
</feature>
<evidence type="ECO:0000313" key="11">
    <source>
        <dbReference type="EMBL" id="MEJ8574003.1"/>
    </source>
</evidence>
<evidence type="ECO:0000256" key="7">
    <source>
        <dbReference type="ARBA" id="ARBA00023136"/>
    </source>
</evidence>
<evidence type="ECO:0000256" key="2">
    <source>
        <dbReference type="ARBA" id="ARBA00022448"/>
    </source>
</evidence>
<comment type="subunit">
    <text evidence="9">The complex comprises the extracytoplasmic solute receptor protein and the two transmembrane proteins.</text>
</comment>
<dbReference type="GO" id="GO:0015740">
    <property type="term" value="P:C4-dicarboxylate transport"/>
    <property type="evidence" value="ECO:0007669"/>
    <property type="project" value="TreeGrafter"/>
</dbReference>
<feature type="domain" description="Tripartite ATP-independent periplasmic transporters DctQ component" evidence="10">
    <location>
        <begin position="31"/>
        <end position="159"/>
    </location>
</feature>
<keyword evidence="12" id="KW-1185">Reference proteome</keyword>
<keyword evidence="5 9" id="KW-0812">Transmembrane</keyword>
<evidence type="ECO:0000256" key="1">
    <source>
        <dbReference type="ARBA" id="ARBA00004429"/>
    </source>
</evidence>
<dbReference type="InterPro" id="IPR055348">
    <property type="entry name" value="DctQ"/>
</dbReference>
<dbReference type="EMBL" id="JAZHOF010000009">
    <property type="protein sequence ID" value="MEJ8574003.1"/>
    <property type="molecule type" value="Genomic_DNA"/>
</dbReference>
<comment type="caution">
    <text evidence="11">The sequence shown here is derived from an EMBL/GenBank/DDBJ whole genome shotgun (WGS) entry which is preliminary data.</text>
</comment>
<evidence type="ECO:0000256" key="4">
    <source>
        <dbReference type="ARBA" id="ARBA00022519"/>
    </source>
</evidence>
<keyword evidence="2 9" id="KW-0813">Transport</keyword>
<evidence type="ECO:0000256" key="6">
    <source>
        <dbReference type="ARBA" id="ARBA00022989"/>
    </source>
</evidence>
<accession>A0AAW9RYK3</accession>
<reference evidence="11 12" key="1">
    <citation type="submission" date="2024-02" db="EMBL/GenBank/DDBJ databases">
        <title>Genome analysis and characterization of Microbaculum marinisediminis sp. nov., isolated from marine sediment.</title>
        <authorList>
            <person name="Du Z.-J."/>
            <person name="Ye Y.-Q."/>
            <person name="Zhang Z.-R."/>
            <person name="Yuan S.-M."/>
            <person name="Zhang X.-Y."/>
        </authorList>
    </citation>
    <scope>NUCLEOTIDE SEQUENCE [LARGE SCALE GENOMIC DNA]</scope>
    <source>
        <strain evidence="11 12">SDUM1044001</strain>
    </source>
</reference>
<feature type="transmembrane region" description="Helical" evidence="9">
    <location>
        <begin position="134"/>
        <end position="155"/>
    </location>
</feature>
<keyword evidence="6 9" id="KW-1133">Transmembrane helix</keyword>
<evidence type="ECO:0000256" key="3">
    <source>
        <dbReference type="ARBA" id="ARBA00022475"/>
    </source>
</evidence>
<keyword evidence="7 9" id="KW-0472">Membrane</keyword>
<evidence type="ECO:0000256" key="8">
    <source>
        <dbReference type="ARBA" id="ARBA00038436"/>
    </source>
</evidence>
<dbReference type="AlphaFoldDB" id="A0AAW9RYK3"/>
<protein>
    <recommendedName>
        <fullName evidence="9">TRAP transporter small permease protein</fullName>
    </recommendedName>
</protein>
<evidence type="ECO:0000259" key="10">
    <source>
        <dbReference type="Pfam" id="PF04290"/>
    </source>
</evidence>
<dbReference type="GO" id="GO:0022857">
    <property type="term" value="F:transmembrane transporter activity"/>
    <property type="evidence" value="ECO:0007669"/>
    <property type="project" value="UniProtKB-UniRule"/>
</dbReference>
<proteinExistence type="inferred from homology"/>
<dbReference type="RefSeq" id="WP_340331696.1">
    <property type="nucleotide sequence ID" value="NZ_JAZHOF010000009.1"/>
</dbReference>
<keyword evidence="3" id="KW-1003">Cell membrane</keyword>
<evidence type="ECO:0000313" key="12">
    <source>
        <dbReference type="Proteomes" id="UP001378188"/>
    </source>
</evidence>
<feature type="transmembrane region" description="Helical" evidence="9">
    <location>
        <begin position="20"/>
        <end position="41"/>
    </location>
</feature>
<comment type="subcellular location">
    <subcellularLocation>
        <location evidence="1 9">Cell inner membrane</location>
        <topology evidence="1 9">Multi-pass membrane protein</topology>
    </subcellularLocation>
</comment>